<keyword evidence="2" id="KW-0547">Nucleotide-binding</keyword>
<dbReference type="InterPro" id="IPR000719">
    <property type="entry name" value="Prot_kinase_dom"/>
</dbReference>
<accession>A0A5A7QFD8</accession>
<dbReference type="Pfam" id="PF00069">
    <property type="entry name" value="Pkinase"/>
    <property type="match status" value="1"/>
</dbReference>
<dbReference type="PROSITE" id="PS50011">
    <property type="entry name" value="PROTEIN_KINASE_DOM"/>
    <property type="match status" value="1"/>
</dbReference>
<evidence type="ECO:0000313" key="8">
    <source>
        <dbReference type="EMBL" id="GER43724.1"/>
    </source>
</evidence>
<feature type="region of interest" description="Disordered" evidence="6">
    <location>
        <begin position="1"/>
        <end position="24"/>
    </location>
</feature>
<dbReference type="FunFam" id="1.10.510.10:FF:000531">
    <property type="entry name" value="Wee1-like protein kinase"/>
    <property type="match status" value="1"/>
</dbReference>
<feature type="compositionally biased region" description="Basic residues" evidence="6">
    <location>
        <begin position="1"/>
        <end position="19"/>
    </location>
</feature>
<comment type="similarity">
    <text evidence="5">Belongs to the protein kinase superfamily. Ser/Thr protein kinase family. GCN2 subfamily.</text>
</comment>
<dbReference type="PROSITE" id="PS00108">
    <property type="entry name" value="PROTEIN_KINASE_ST"/>
    <property type="match status" value="1"/>
</dbReference>
<dbReference type="OrthoDB" id="5337378at2759"/>
<dbReference type="Proteomes" id="UP000325081">
    <property type="component" value="Unassembled WGS sequence"/>
</dbReference>
<protein>
    <submittedName>
        <fullName evidence="8">WEE1 kinase homolog</fullName>
    </submittedName>
</protein>
<keyword evidence="1" id="KW-0808">Transferase</keyword>
<reference evidence="9" key="1">
    <citation type="journal article" date="2019" name="Curr. Biol.">
        <title>Genome Sequence of Striga asiatica Provides Insight into the Evolution of Plant Parasitism.</title>
        <authorList>
            <person name="Yoshida S."/>
            <person name="Kim S."/>
            <person name="Wafula E.K."/>
            <person name="Tanskanen J."/>
            <person name="Kim Y.M."/>
            <person name="Honaas L."/>
            <person name="Yang Z."/>
            <person name="Spallek T."/>
            <person name="Conn C.E."/>
            <person name="Ichihashi Y."/>
            <person name="Cheong K."/>
            <person name="Cui S."/>
            <person name="Der J.P."/>
            <person name="Gundlach H."/>
            <person name="Jiao Y."/>
            <person name="Hori C."/>
            <person name="Ishida J.K."/>
            <person name="Kasahara H."/>
            <person name="Kiba T."/>
            <person name="Kim M.S."/>
            <person name="Koo N."/>
            <person name="Laohavisit A."/>
            <person name="Lee Y.H."/>
            <person name="Lumba S."/>
            <person name="McCourt P."/>
            <person name="Mortimer J.C."/>
            <person name="Mutuku J.M."/>
            <person name="Nomura T."/>
            <person name="Sasaki-Sekimoto Y."/>
            <person name="Seto Y."/>
            <person name="Wang Y."/>
            <person name="Wakatake T."/>
            <person name="Sakakibara H."/>
            <person name="Demura T."/>
            <person name="Yamaguchi S."/>
            <person name="Yoneyama K."/>
            <person name="Manabe R.I."/>
            <person name="Nelson D.C."/>
            <person name="Schulman A.H."/>
            <person name="Timko M.P."/>
            <person name="dePamphilis C.W."/>
            <person name="Choi D."/>
            <person name="Shirasu K."/>
        </authorList>
    </citation>
    <scope>NUCLEOTIDE SEQUENCE [LARGE SCALE GENOMIC DNA]</scope>
    <source>
        <strain evidence="9">cv. UVA1</strain>
    </source>
</reference>
<dbReference type="Gene3D" id="1.10.510.10">
    <property type="entry name" value="Transferase(Phosphotransferase) domain 1"/>
    <property type="match status" value="1"/>
</dbReference>
<dbReference type="GO" id="GO:0005524">
    <property type="term" value="F:ATP binding"/>
    <property type="evidence" value="ECO:0007669"/>
    <property type="project" value="UniProtKB-KW"/>
</dbReference>
<organism evidence="8 9">
    <name type="scientific">Striga asiatica</name>
    <name type="common">Asiatic witchweed</name>
    <name type="synonym">Buchnera asiatica</name>
    <dbReference type="NCBI Taxonomy" id="4170"/>
    <lineage>
        <taxon>Eukaryota</taxon>
        <taxon>Viridiplantae</taxon>
        <taxon>Streptophyta</taxon>
        <taxon>Embryophyta</taxon>
        <taxon>Tracheophyta</taxon>
        <taxon>Spermatophyta</taxon>
        <taxon>Magnoliopsida</taxon>
        <taxon>eudicotyledons</taxon>
        <taxon>Gunneridae</taxon>
        <taxon>Pentapetalae</taxon>
        <taxon>asterids</taxon>
        <taxon>lamiids</taxon>
        <taxon>Lamiales</taxon>
        <taxon>Orobanchaceae</taxon>
        <taxon>Buchnereae</taxon>
        <taxon>Striga</taxon>
    </lineage>
</organism>
<dbReference type="EMBL" id="BKCP01006737">
    <property type="protein sequence ID" value="GER43724.1"/>
    <property type="molecule type" value="Genomic_DNA"/>
</dbReference>
<evidence type="ECO:0000256" key="5">
    <source>
        <dbReference type="ARBA" id="ARBA00037982"/>
    </source>
</evidence>
<evidence type="ECO:0000313" key="9">
    <source>
        <dbReference type="Proteomes" id="UP000325081"/>
    </source>
</evidence>
<evidence type="ECO:0000256" key="2">
    <source>
        <dbReference type="ARBA" id="ARBA00022741"/>
    </source>
</evidence>
<keyword evidence="3 8" id="KW-0418">Kinase</keyword>
<evidence type="ECO:0000256" key="4">
    <source>
        <dbReference type="ARBA" id="ARBA00022840"/>
    </source>
</evidence>
<dbReference type="InterPro" id="IPR011009">
    <property type="entry name" value="Kinase-like_dom_sf"/>
</dbReference>
<feature type="domain" description="Protein kinase" evidence="7">
    <location>
        <begin position="123"/>
        <end position="437"/>
    </location>
</feature>
<feature type="compositionally biased region" description="Basic and acidic residues" evidence="6">
    <location>
        <begin position="109"/>
        <end position="119"/>
    </location>
</feature>
<name>A0A5A7QFD8_STRAF</name>
<dbReference type="InterPro" id="IPR050339">
    <property type="entry name" value="CC_SR_Kinase"/>
</dbReference>
<dbReference type="InterPro" id="IPR008271">
    <property type="entry name" value="Ser/Thr_kinase_AS"/>
</dbReference>
<dbReference type="GO" id="GO:0005634">
    <property type="term" value="C:nucleus"/>
    <property type="evidence" value="ECO:0007669"/>
    <property type="project" value="TreeGrafter"/>
</dbReference>
<keyword evidence="9" id="KW-1185">Reference proteome</keyword>
<dbReference type="PANTHER" id="PTHR11042">
    <property type="entry name" value="EUKARYOTIC TRANSLATION INITIATION FACTOR 2-ALPHA KINASE EIF2-ALPHA KINASE -RELATED"/>
    <property type="match status" value="1"/>
</dbReference>
<keyword evidence="4" id="KW-0067">ATP-binding</keyword>
<dbReference type="Gene3D" id="3.30.200.20">
    <property type="entry name" value="Phosphorylase Kinase, domain 1"/>
    <property type="match status" value="1"/>
</dbReference>
<dbReference type="SMART" id="SM00220">
    <property type="entry name" value="S_TKc"/>
    <property type="match status" value="1"/>
</dbReference>
<evidence type="ECO:0000256" key="6">
    <source>
        <dbReference type="SAM" id="MobiDB-lite"/>
    </source>
</evidence>
<proteinExistence type="inferred from homology"/>
<evidence type="ECO:0000256" key="3">
    <source>
        <dbReference type="ARBA" id="ARBA00022777"/>
    </source>
</evidence>
<dbReference type="AlphaFoldDB" id="A0A5A7QFD8"/>
<dbReference type="PANTHER" id="PTHR11042:SF185">
    <property type="entry name" value="WEE1-LIKE PROTEIN KINASE"/>
    <property type="match status" value="1"/>
</dbReference>
<dbReference type="SUPFAM" id="SSF56112">
    <property type="entry name" value="Protein kinase-like (PK-like)"/>
    <property type="match status" value="1"/>
</dbReference>
<evidence type="ECO:0000259" key="7">
    <source>
        <dbReference type="PROSITE" id="PS50011"/>
    </source>
</evidence>
<dbReference type="GO" id="GO:0004713">
    <property type="term" value="F:protein tyrosine kinase activity"/>
    <property type="evidence" value="ECO:0007669"/>
    <property type="project" value="TreeGrafter"/>
</dbReference>
<dbReference type="GO" id="GO:0005737">
    <property type="term" value="C:cytoplasm"/>
    <property type="evidence" value="ECO:0007669"/>
    <property type="project" value="TreeGrafter"/>
</dbReference>
<evidence type="ECO:0000256" key="1">
    <source>
        <dbReference type="ARBA" id="ARBA00022679"/>
    </source>
</evidence>
<sequence length="445" mass="50207">MKRKFLLRGNRKSNTKRHSKNSETMVKGTLANHLTVQLDHFYLNSPLQPVNPSLSQKLLDSEPLPQDSDANAADDRDFILSQDFFCTPDYITPPMPAIGSYAGENKENFECPRSPEKIKTNRSKRQKLAGDANLEASTESTDIGHQALVEELAQYSLVTDEMEINKTVLLQKNRGYVSQSAVALRCRVMPPPCLKNPYLKDILEFDSDPLDNQRSKCAGFYPAGIGGDGLSRYRTDFHEIEKIGSGNFNNVYKVLKRIDGSLYAVKISMKQLRQDTERRKALMEVQALAALGYHENIVAKALQFIHKKGIAHLDVKPDNIYVRNGIYKLGDFGCATLIDKSLPIEEGDARYMPQEILNEKYDNLDRVDIFSLGASIYELVRGSPLPESGPHFINLREGKLPLLPGHSLQFQSLIKAMMDADPVRRPSAKELVENSIFNKHKIWNR</sequence>
<comment type="caution">
    <text evidence="8">The sequence shown here is derived from an EMBL/GenBank/DDBJ whole genome shotgun (WGS) entry which is preliminary data.</text>
</comment>
<feature type="region of interest" description="Disordered" evidence="6">
    <location>
        <begin position="109"/>
        <end position="137"/>
    </location>
</feature>
<gene>
    <name evidence="8" type="ORF">STAS_20591</name>
</gene>